<feature type="region of interest" description="Disordered" evidence="5">
    <location>
        <begin position="1"/>
        <end position="22"/>
    </location>
</feature>
<dbReference type="Gene3D" id="1.10.246.200">
    <property type="entry name" value="WPP domain"/>
    <property type="match status" value="1"/>
</dbReference>
<dbReference type="Pfam" id="PF13943">
    <property type="entry name" value="WPP"/>
    <property type="match status" value="1"/>
</dbReference>
<gene>
    <name evidence="7" type="ORF">H6P81_009426</name>
</gene>
<dbReference type="GO" id="GO:0000278">
    <property type="term" value="P:mitotic cell cycle"/>
    <property type="evidence" value="ECO:0007669"/>
    <property type="project" value="InterPro"/>
</dbReference>
<keyword evidence="3" id="KW-0963">Cytoplasm</keyword>
<evidence type="ECO:0000259" key="6">
    <source>
        <dbReference type="Pfam" id="PF13943"/>
    </source>
</evidence>
<evidence type="ECO:0000256" key="1">
    <source>
        <dbReference type="ARBA" id="ARBA00004123"/>
    </source>
</evidence>
<reference evidence="7 8" key="1">
    <citation type="submission" date="2021-07" db="EMBL/GenBank/DDBJ databases">
        <title>The Aristolochia fimbriata genome: insights into angiosperm evolution, floral development and chemical biosynthesis.</title>
        <authorList>
            <person name="Jiao Y."/>
        </authorList>
    </citation>
    <scope>NUCLEOTIDE SEQUENCE [LARGE SCALE GENOMIC DNA]</scope>
    <source>
        <strain evidence="7">IBCAS-2021</strain>
        <tissue evidence="7">Leaf</tissue>
    </source>
</reference>
<evidence type="ECO:0000256" key="5">
    <source>
        <dbReference type="SAM" id="MobiDB-lite"/>
    </source>
</evidence>
<organism evidence="7 8">
    <name type="scientific">Aristolochia fimbriata</name>
    <name type="common">White veined hardy Dutchman's pipe vine</name>
    <dbReference type="NCBI Taxonomy" id="158543"/>
    <lineage>
        <taxon>Eukaryota</taxon>
        <taxon>Viridiplantae</taxon>
        <taxon>Streptophyta</taxon>
        <taxon>Embryophyta</taxon>
        <taxon>Tracheophyta</taxon>
        <taxon>Spermatophyta</taxon>
        <taxon>Magnoliopsida</taxon>
        <taxon>Magnoliidae</taxon>
        <taxon>Piperales</taxon>
        <taxon>Aristolochiaceae</taxon>
        <taxon>Aristolochia</taxon>
    </lineage>
</organism>
<comment type="caution">
    <text evidence="7">The sequence shown here is derived from an EMBL/GenBank/DDBJ whole genome shotgun (WGS) entry which is preliminary data.</text>
</comment>
<sequence>MADKSDQDAHNESKPSSDANASFTVHVWPPDWRTRHAVVKSLVEIISSPSLLSMHYGSIPATVVPAKVRVIEEDAFNAANGIFNKPRGSAERSEAVEIEVLKHYSEDITRKIFELAKSAEARQGTSSSE</sequence>
<protein>
    <recommendedName>
        <fullName evidence="6">WPP domain-containing protein</fullName>
    </recommendedName>
</protein>
<dbReference type="EMBL" id="JAINDJ010000004">
    <property type="protein sequence ID" value="KAG9449461.1"/>
    <property type="molecule type" value="Genomic_DNA"/>
</dbReference>
<dbReference type="GO" id="GO:0048527">
    <property type="term" value="P:lateral root development"/>
    <property type="evidence" value="ECO:0007669"/>
    <property type="project" value="InterPro"/>
</dbReference>
<dbReference type="InterPro" id="IPR038214">
    <property type="entry name" value="WPP_sf"/>
</dbReference>
<dbReference type="AlphaFoldDB" id="A0AAV7EP18"/>
<name>A0AAV7EP18_ARIFI</name>
<dbReference type="GO" id="GO:0005737">
    <property type="term" value="C:cytoplasm"/>
    <property type="evidence" value="ECO:0007669"/>
    <property type="project" value="UniProtKB-SubCell"/>
</dbReference>
<comment type="subcellular location">
    <subcellularLocation>
        <location evidence="2">Cytoplasm</location>
    </subcellularLocation>
    <subcellularLocation>
        <location evidence="1">Nucleus</location>
    </subcellularLocation>
</comment>
<dbReference type="PANTHER" id="PTHR34362">
    <property type="entry name" value="WPP DOMAIN-CONTAINING PROTEIN 1-RELATED"/>
    <property type="match status" value="1"/>
</dbReference>
<feature type="compositionally biased region" description="Basic and acidic residues" evidence="5">
    <location>
        <begin position="1"/>
        <end position="15"/>
    </location>
</feature>
<evidence type="ECO:0000256" key="4">
    <source>
        <dbReference type="ARBA" id="ARBA00023242"/>
    </source>
</evidence>
<dbReference type="PANTHER" id="PTHR34362:SF1">
    <property type="entry name" value="WPP DOMAIN-CONTAINING PROTEIN 1-RELATED"/>
    <property type="match status" value="1"/>
</dbReference>
<dbReference type="InterPro" id="IPR044692">
    <property type="entry name" value="WPP1/2/3"/>
</dbReference>
<keyword evidence="4" id="KW-0539">Nucleus</keyword>
<keyword evidence="8" id="KW-1185">Reference proteome</keyword>
<dbReference type="InterPro" id="IPR025265">
    <property type="entry name" value="WPP_dom"/>
</dbReference>
<dbReference type="Proteomes" id="UP000825729">
    <property type="component" value="Unassembled WGS sequence"/>
</dbReference>
<accession>A0AAV7EP18</accession>
<evidence type="ECO:0000256" key="2">
    <source>
        <dbReference type="ARBA" id="ARBA00004496"/>
    </source>
</evidence>
<evidence type="ECO:0000256" key="3">
    <source>
        <dbReference type="ARBA" id="ARBA00022490"/>
    </source>
</evidence>
<feature type="domain" description="WPP" evidence="6">
    <location>
        <begin position="25"/>
        <end position="122"/>
    </location>
</feature>
<evidence type="ECO:0000313" key="7">
    <source>
        <dbReference type="EMBL" id="KAG9449461.1"/>
    </source>
</evidence>
<proteinExistence type="predicted"/>
<dbReference type="GO" id="GO:0005634">
    <property type="term" value="C:nucleus"/>
    <property type="evidence" value="ECO:0007669"/>
    <property type="project" value="UniProtKB-SubCell"/>
</dbReference>
<evidence type="ECO:0000313" key="8">
    <source>
        <dbReference type="Proteomes" id="UP000825729"/>
    </source>
</evidence>